<evidence type="ECO:0000313" key="5">
    <source>
        <dbReference type="Proteomes" id="UP001277761"/>
    </source>
</evidence>
<proteinExistence type="inferred from homology"/>
<evidence type="ECO:0000259" key="3">
    <source>
        <dbReference type="Pfam" id="PF01425"/>
    </source>
</evidence>
<dbReference type="Pfam" id="PF01425">
    <property type="entry name" value="Amidase"/>
    <property type="match status" value="1"/>
</dbReference>
<dbReference type="InterPro" id="IPR000120">
    <property type="entry name" value="Amidase"/>
</dbReference>
<dbReference type="InterPro" id="IPR006311">
    <property type="entry name" value="TAT_signal"/>
</dbReference>
<evidence type="ECO:0000256" key="2">
    <source>
        <dbReference type="SAM" id="MobiDB-lite"/>
    </source>
</evidence>
<feature type="domain" description="Amidase" evidence="3">
    <location>
        <begin position="108"/>
        <end position="589"/>
    </location>
</feature>
<dbReference type="Proteomes" id="UP001277761">
    <property type="component" value="Unassembled WGS sequence"/>
</dbReference>
<dbReference type="Gene3D" id="3.90.1300.10">
    <property type="entry name" value="Amidase signature (AS) domain"/>
    <property type="match status" value="1"/>
</dbReference>
<evidence type="ECO:0000256" key="1">
    <source>
        <dbReference type="ARBA" id="ARBA00009199"/>
    </source>
</evidence>
<comment type="similarity">
    <text evidence="1">Belongs to the amidase family.</text>
</comment>
<protein>
    <submittedName>
        <fullName evidence="4">Amidase</fullName>
    </submittedName>
</protein>
<dbReference type="PANTHER" id="PTHR11895:SF7">
    <property type="entry name" value="GLUTAMYL-TRNA(GLN) AMIDOTRANSFERASE SUBUNIT A, MITOCHONDRIAL"/>
    <property type="match status" value="1"/>
</dbReference>
<reference evidence="4 5" key="1">
    <citation type="submission" date="2023-11" db="EMBL/GenBank/DDBJ databases">
        <authorList>
            <person name="Xu M."/>
            <person name="Jiang T."/>
        </authorList>
    </citation>
    <scope>NUCLEOTIDE SEQUENCE [LARGE SCALE GENOMIC DNA]</scope>
    <source>
        <strain evidence="4 5">SD</strain>
    </source>
</reference>
<organism evidence="4 5">
    <name type="scientific">Patulibacter brassicae</name>
    <dbReference type="NCBI Taxonomy" id="1705717"/>
    <lineage>
        <taxon>Bacteria</taxon>
        <taxon>Bacillati</taxon>
        <taxon>Actinomycetota</taxon>
        <taxon>Thermoleophilia</taxon>
        <taxon>Solirubrobacterales</taxon>
        <taxon>Patulibacteraceae</taxon>
        <taxon>Patulibacter</taxon>
    </lineage>
</organism>
<dbReference type="InterPro" id="IPR036928">
    <property type="entry name" value="AS_sf"/>
</dbReference>
<name>A0ABU4VNF1_9ACTN</name>
<dbReference type="PANTHER" id="PTHR11895">
    <property type="entry name" value="TRANSAMIDASE"/>
    <property type="match status" value="1"/>
</dbReference>
<dbReference type="SUPFAM" id="SSF75304">
    <property type="entry name" value="Amidase signature (AS) enzymes"/>
    <property type="match status" value="1"/>
</dbReference>
<evidence type="ECO:0000313" key="4">
    <source>
        <dbReference type="EMBL" id="MDX8153353.1"/>
    </source>
</evidence>
<dbReference type="InterPro" id="IPR023631">
    <property type="entry name" value="Amidase_dom"/>
</dbReference>
<gene>
    <name evidence="4" type="ORF">SK069_17270</name>
</gene>
<keyword evidence="5" id="KW-1185">Reference proteome</keyword>
<dbReference type="EMBL" id="JAXAVX010000013">
    <property type="protein sequence ID" value="MDX8153353.1"/>
    <property type="molecule type" value="Genomic_DNA"/>
</dbReference>
<dbReference type="RefSeq" id="WP_319955504.1">
    <property type="nucleotide sequence ID" value="NZ_JAXAVX010000013.1"/>
</dbReference>
<sequence length="656" mass="68634">MHDSSVTTEPLVDPVDAPLPTTEAERGVSRRGLLGRAGVVGAGAALATTGIGAATAAAATTTDPTAASTTLLPKASAVRARLRDVPLVDLEINELAALLQAGDITSVELTNAYLDRIDRYNGDFEVYMDNDGYNAFVRVDRSKALAEARAADERLAAARSGGPAVSPLCGVPIGVKDSIGLEGRPAQNGAYAFKGNVGTADGPAMAKLRAAGVVFLGHTICSAFSGSITGTFAGNAWNKDYFPGGSSQGSGVAPIARLSAAAIGEETGGSIIFPSSANGASGIKPSLGLVSSAGVMPLTPGHDVIGPISRSMRDSALLLNEMMGPDPENDQQTLSAPLPLAPIPAAPRGGPKPLAGITIGVPQTDWLTGTGGAGTSPQALYAADNLAVFNRVRSELQALGARVIDFPGLDMRDATLNTYFSSADVLERVDGANVSPSSAVRYSNLYEIGYADAVRQFAAGRLQSQADKLLAQYGRTANGETTFENATRLYGGVSSGARREGERRRRQTAANYAAALDAFDVDFMLVMNFGTKITKRGASTTGLRYRTYYQVPNALGWPMISFPAGFGTDADGLPISVQFWGTRFSDGEIVQAAIDYQAAYPQYHRTLPPDPAIAVDPRRKRLTQEQVDAVEVDPDPLLSNDPDVHEAGLPAEYRPR</sequence>
<feature type="region of interest" description="Disordered" evidence="2">
    <location>
        <begin position="1"/>
        <end position="28"/>
    </location>
</feature>
<comment type="caution">
    <text evidence="4">The sequence shown here is derived from an EMBL/GenBank/DDBJ whole genome shotgun (WGS) entry which is preliminary data.</text>
</comment>
<dbReference type="PROSITE" id="PS51318">
    <property type="entry name" value="TAT"/>
    <property type="match status" value="1"/>
</dbReference>
<accession>A0ABU4VNF1</accession>
<feature type="region of interest" description="Disordered" evidence="2">
    <location>
        <begin position="626"/>
        <end position="656"/>
    </location>
</feature>